<dbReference type="PANTHER" id="PTHR44846:SF1">
    <property type="entry name" value="MANNOSYL-D-GLYCERATE TRANSPORT_METABOLISM SYSTEM REPRESSOR MNGR-RELATED"/>
    <property type="match status" value="1"/>
</dbReference>
<dbReference type="InterPro" id="IPR011663">
    <property type="entry name" value="UTRA"/>
</dbReference>
<dbReference type="SMART" id="SM00345">
    <property type="entry name" value="HTH_GNTR"/>
    <property type="match status" value="1"/>
</dbReference>
<dbReference type="InterPro" id="IPR036388">
    <property type="entry name" value="WH-like_DNA-bd_sf"/>
</dbReference>
<dbReference type="Gene3D" id="1.10.10.10">
    <property type="entry name" value="Winged helix-like DNA-binding domain superfamily/Winged helix DNA-binding domain"/>
    <property type="match status" value="1"/>
</dbReference>
<dbReference type="AlphaFoldDB" id="A0A7T8B9E4"/>
<dbReference type="CDD" id="cd07377">
    <property type="entry name" value="WHTH_GntR"/>
    <property type="match status" value="1"/>
</dbReference>
<keyword evidence="6" id="KW-1185">Reference proteome</keyword>
<reference evidence="5" key="1">
    <citation type="submission" date="2021-01" db="EMBL/GenBank/DDBJ databases">
        <title>Description of Breznakiella homolactica.</title>
        <authorList>
            <person name="Song Y."/>
            <person name="Brune A."/>
        </authorList>
    </citation>
    <scope>NUCLEOTIDE SEQUENCE</scope>
    <source>
        <strain evidence="5">RmG30</strain>
    </source>
</reference>
<dbReference type="Gene3D" id="3.40.1410.10">
    <property type="entry name" value="Chorismate lyase-like"/>
    <property type="match status" value="1"/>
</dbReference>
<dbReference type="GO" id="GO:0003700">
    <property type="term" value="F:DNA-binding transcription factor activity"/>
    <property type="evidence" value="ECO:0007669"/>
    <property type="project" value="InterPro"/>
</dbReference>
<evidence type="ECO:0000313" key="5">
    <source>
        <dbReference type="EMBL" id="QQO08372.1"/>
    </source>
</evidence>
<dbReference type="GO" id="GO:0045892">
    <property type="term" value="P:negative regulation of DNA-templated transcription"/>
    <property type="evidence" value="ECO:0007669"/>
    <property type="project" value="TreeGrafter"/>
</dbReference>
<dbReference type="KEGG" id="bhc:JFL75_15745"/>
<protein>
    <submittedName>
        <fullName evidence="5">GntR family transcriptional regulator</fullName>
    </submittedName>
</protein>
<gene>
    <name evidence="5" type="ORF">JFL75_15745</name>
</gene>
<proteinExistence type="predicted"/>
<organism evidence="5 6">
    <name type="scientific">Breznakiella homolactica</name>
    <dbReference type="NCBI Taxonomy" id="2798577"/>
    <lineage>
        <taxon>Bacteria</taxon>
        <taxon>Pseudomonadati</taxon>
        <taxon>Spirochaetota</taxon>
        <taxon>Spirochaetia</taxon>
        <taxon>Spirochaetales</taxon>
        <taxon>Breznakiellaceae</taxon>
        <taxon>Breznakiella</taxon>
    </lineage>
</organism>
<dbReference type="PRINTS" id="PR00035">
    <property type="entry name" value="HTHGNTR"/>
</dbReference>
<dbReference type="InterPro" id="IPR028978">
    <property type="entry name" value="Chorismate_lyase_/UTRA_dom_sf"/>
</dbReference>
<keyword evidence="1" id="KW-0805">Transcription regulation</keyword>
<dbReference type="Proteomes" id="UP000595917">
    <property type="component" value="Chromosome"/>
</dbReference>
<evidence type="ECO:0000313" key="6">
    <source>
        <dbReference type="Proteomes" id="UP000595917"/>
    </source>
</evidence>
<keyword evidence="3" id="KW-0804">Transcription</keyword>
<evidence type="ECO:0000256" key="3">
    <source>
        <dbReference type="ARBA" id="ARBA00023163"/>
    </source>
</evidence>
<dbReference type="SMART" id="SM00866">
    <property type="entry name" value="UTRA"/>
    <property type="match status" value="1"/>
</dbReference>
<evidence type="ECO:0000259" key="4">
    <source>
        <dbReference type="PROSITE" id="PS50949"/>
    </source>
</evidence>
<dbReference type="InterPro" id="IPR000524">
    <property type="entry name" value="Tscrpt_reg_HTH_GntR"/>
</dbReference>
<sequence length="241" mass="27284">MKTKHQMLFTDIQNKILSGEWYHSMLMPTENELCQMYAVSRITVRRALDDLERIGLINRIQGKGSFVSHEILRSGESQKGFSQHLGDLGIRINSVLLEKEFTGAPQDVSRRLRLPGGTPVWHFSRLRLIGDKPVAIMNTYVAEAMGRAMLDYNLEEESFYHLYEKISGKPVAATDGTITAIIPKPELCDLLKVEPGSAHIWYKSVGYLEGNEPAEVNYSIFNANLYEFSVSMSDVRIMEVP</sequence>
<dbReference type="PANTHER" id="PTHR44846">
    <property type="entry name" value="MANNOSYL-D-GLYCERATE TRANSPORT/METABOLISM SYSTEM REPRESSOR MNGR-RELATED"/>
    <property type="match status" value="1"/>
</dbReference>
<dbReference type="EMBL" id="CP067089">
    <property type="protein sequence ID" value="QQO08372.1"/>
    <property type="molecule type" value="Genomic_DNA"/>
</dbReference>
<dbReference type="InterPro" id="IPR050679">
    <property type="entry name" value="Bact_HTH_transcr_reg"/>
</dbReference>
<keyword evidence="2" id="KW-0238">DNA-binding</keyword>
<accession>A0A7T8B9E4</accession>
<dbReference type="Pfam" id="PF07702">
    <property type="entry name" value="UTRA"/>
    <property type="match status" value="1"/>
</dbReference>
<dbReference type="Pfam" id="PF00392">
    <property type="entry name" value="GntR"/>
    <property type="match status" value="1"/>
</dbReference>
<evidence type="ECO:0000256" key="2">
    <source>
        <dbReference type="ARBA" id="ARBA00023125"/>
    </source>
</evidence>
<dbReference type="RefSeq" id="WP_215625678.1">
    <property type="nucleotide sequence ID" value="NZ_CP067089.2"/>
</dbReference>
<feature type="domain" description="HTH gntR-type" evidence="4">
    <location>
        <begin position="2"/>
        <end position="70"/>
    </location>
</feature>
<dbReference type="GO" id="GO:0003677">
    <property type="term" value="F:DNA binding"/>
    <property type="evidence" value="ECO:0007669"/>
    <property type="project" value="UniProtKB-KW"/>
</dbReference>
<dbReference type="SUPFAM" id="SSF64288">
    <property type="entry name" value="Chorismate lyase-like"/>
    <property type="match status" value="1"/>
</dbReference>
<name>A0A7T8B9E4_9SPIR</name>
<evidence type="ECO:0000256" key="1">
    <source>
        <dbReference type="ARBA" id="ARBA00023015"/>
    </source>
</evidence>
<dbReference type="InterPro" id="IPR036390">
    <property type="entry name" value="WH_DNA-bd_sf"/>
</dbReference>
<dbReference type="SUPFAM" id="SSF46785">
    <property type="entry name" value="Winged helix' DNA-binding domain"/>
    <property type="match status" value="1"/>
</dbReference>
<dbReference type="PROSITE" id="PS50949">
    <property type="entry name" value="HTH_GNTR"/>
    <property type="match status" value="1"/>
</dbReference>